<dbReference type="Pfam" id="PF01207">
    <property type="entry name" value="Dus"/>
    <property type="match status" value="1"/>
</dbReference>
<protein>
    <recommendedName>
        <fullName evidence="11">DUS-like FMN-binding domain-containing protein</fullName>
    </recommendedName>
</protein>
<dbReference type="InterPro" id="IPR035587">
    <property type="entry name" value="DUS-like_FMN-bd"/>
</dbReference>
<dbReference type="EMBL" id="JAGPXC010000007">
    <property type="protein sequence ID" value="KAH6648360.1"/>
    <property type="molecule type" value="Genomic_DNA"/>
</dbReference>
<dbReference type="GeneID" id="70125318"/>
<proteinExistence type="predicted"/>
<evidence type="ECO:0000256" key="10">
    <source>
        <dbReference type="SAM" id="MobiDB-lite"/>
    </source>
</evidence>
<keyword evidence="5" id="KW-0819">tRNA processing</keyword>
<evidence type="ECO:0000256" key="6">
    <source>
        <dbReference type="ARBA" id="ARBA00023002"/>
    </source>
</evidence>
<dbReference type="SUPFAM" id="SSF51395">
    <property type="entry name" value="FMN-linked oxidoreductases"/>
    <property type="match status" value="1"/>
</dbReference>
<gene>
    <name evidence="12" type="ORF">BKA67DRAFT_361434</name>
</gene>
<comment type="caution">
    <text evidence="12">The sequence shown here is derived from an EMBL/GenBank/DDBJ whole genome shotgun (WGS) entry which is preliminary data.</text>
</comment>
<keyword evidence="3" id="KW-0288">FMN</keyword>
<organism evidence="12 13">
    <name type="scientific">Truncatella angustata</name>
    <dbReference type="NCBI Taxonomy" id="152316"/>
    <lineage>
        <taxon>Eukaryota</taxon>
        <taxon>Fungi</taxon>
        <taxon>Dikarya</taxon>
        <taxon>Ascomycota</taxon>
        <taxon>Pezizomycotina</taxon>
        <taxon>Sordariomycetes</taxon>
        <taxon>Xylariomycetidae</taxon>
        <taxon>Amphisphaeriales</taxon>
        <taxon>Sporocadaceae</taxon>
        <taxon>Truncatella</taxon>
    </lineage>
</organism>
<dbReference type="GO" id="GO:0006397">
    <property type="term" value="P:mRNA processing"/>
    <property type="evidence" value="ECO:0007669"/>
    <property type="project" value="UniProtKB-KW"/>
</dbReference>
<dbReference type="GO" id="GO:0017150">
    <property type="term" value="F:tRNA dihydrouridine synthase activity"/>
    <property type="evidence" value="ECO:0007669"/>
    <property type="project" value="InterPro"/>
</dbReference>
<dbReference type="GO" id="GO:0050660">
    <property type="term" value="F:flavin adenine dinucleotide binding"/>
    <property type="evidence" value="ECO:0007669"/>
    <property type="project" value="InterPro"/>
</dbReference>
<dbReference type="OrthoDB" id="9977870at2759"/>
<feature type="compositionally biased region" description="Polar residues" evidence="10">
    <location>
        <begin position="368"/>
        <end position="377"/>
    </location>
</feature>
<dbReference type="AlphaFoldDB" id="A0A9P8UEA3"/>
<dbReference type="PANTHER" id="PTHR11082">
    <property type="entry name" value="TRNA-DIHYDROURIDINE SYNTHASE"/>
    <property type="match status" value="1"/>
</dbReference>
<evidence type="ECO:0000259" key="11">
    <source>
        <dbReference type="Pfam" id="PF01207"/>
    </source>
</evidence>
<evidence type="ECO:0000256" key="3">
    <source>
        <dbReference type="ARBA" id="ARBA00022643"/>
    </source>
</evidence>
<comment type="cofactor">
    <cofactor evidence="1">
        <name>FMN</name>
        <dbReference type="ChEBI" id="CHEBI:58210"/>
    </cofactor>
</comment>
<comment type="catalytic activity">
    <reaction evidence="9">
        <text>a 5,6-dihydrouridine in mRNA + NADP(+) = a uridine in mRNA + NADPH + H(+)</text>
        <dbReference type="Rhea" id="RHEA:69855"/>
        <dbReference type="Rhea" id="RHEA-COMP:14658"/>
        <dbReference type="Rhea" id="RHEA-COMP:17789"/>
        <dbReference type="ChEBI" id="CHEBI:15378"/>
        <dbReference type="ChEBI" id="CHEBI:57783"/>
        <dbReference type="ChEBI" id="CHEBI:58349"/>
        <dbReference type="ChEBI" id="CHEBI:65315"/>
        <dbReference type="ChEBI" id="CHEBI:74443"/>
    </reaction>
    <physiologicalReaction direction="right-to-left" evidence="9">
        <dbReference type="Rhea" id="RHEA:69857"/>
    </physiologicalReaction>
</comment>
<feature type="region of interest" description="Disordered" evidence="10">
    <location>
        <begin position="357"/>
        <end position="380"/>
    </location>
</feature>
<name>A0A9P8UEA3_9PEZI</name>
<evidence type="ECO:0000256" key="2">
    <source>
        <dbReference type="ARBA" id="ARBA00022630"/>
    </source>
</evidence>
<evidence type="ECO:0000256" key="8">
    <source>
        <dbReference type="ARBA" id="ARBA00048342"/>
    </source>
</evidence>
<dbReference type="Proteomes" id="UP000758603">
    <property type="component" value="Unassembled WGS sequence"/>
</dbReference>
<evidence type="ECO:0000313" key="12">
    <source>
        <dbReference type="EMBL" id="KAH6648360.1"/>
    </source>
</evidence>
<dbReference type="Gene3D" id="3.20.20.70">
    <property type="entry name" value="Aldolase class I"/>
    <property type="match status" value="1"/>
</dbReference>
<evidence type="ECO:0000256" key="5">
    <source>
        <dbReference type="ARBA" id="ARBA00022694"/>
    </source>
</evidence>
<keyword evidence="6" id="KW-0560">Oxidoreductase</keyword>
<reference evidence="12" key="1">
    <citation type="journal article" date="2021" name="Nat. Commun.">
        <title>Genetic determinants of endophytism in the Arabidopsis root mycobiome.</title>
        <authorList>
            <person name="Mesny F."/>
            <person name="Miyauchi S."/>
            <person name="Thiergart T."/>
            <person name="Pickel B."/>
            <person name="Atanasova L."/>
            <person name="Karlsson M."/>
            <person name="Huettel B."/>
            <person name="Barry K.W."/>
            <person name="Haridas S."/>
            <person name="Chen C."/>
            <person name="Bauer D."/>
            <person name="Andreopoulos W."/>
            <person name="Pangilinan J."/>
            <person name="LaButti K."/>
            <person name="Riley R."/>
            <person name="Lipzen A."/>
            <person name="Clum A."/>
            <person name="Drula E."/>
            <person name="Henrissat B."/>
            <person name="Kohler A."/>
            <person name="Grigoriev I.V."/>
            <person name="Martin F.M."/>
            <person name="Hacquard S."/>
        </authorList>
    </citation>
    <scope>NUCLEOTIDE SEQUENCE</scope>
    <source>
        <strain evidence="12">MPI-SDFR-AT-0073</strain>
    </source>
</reference>
<evidence type="ECO:0000256" key="9">
    <source>
        <dbReference type="ARBA" id="ARBA00049447"/>
    </source>
</evidence>
<feature type="domain" description="DUS-like FMN-binding" evidence="11">
    <location>
        <begin position="111"/>
        <end position="342"/>
    </location>
</feature>
<dbReference type="InterPro" id="IPR013785">
    <property type="entry name" value="Aldolase_TIM"/>
</dbReference>
<comment type="function">
    <text evidence="7">Catalyzes the synthesis of dihydrouridine, a modified base found in the D-loop of most tRNAs. Specifically modifies U47 in cytoplasmic tRNAs. Catalyzes the synthesis of dihydrouridine in some mRNAs, thereby affecting their translation.</text>
</comment>
<keyword evidence="2" id="KW-0285">Flavoprotein</keyword>
<evidence type="ECO:0000313" key="13">
    <source>
        <dbReference type="Proteomes" id="UP000758603"/>
    </source>
</evidence>
<dbReference type="InterPro" id="IPR018517">
    <property type="entry name" value="tRNA_hU_synthase_CS"/>
</dbReference>
<keyword evidence="13" id="KW-1185">Reference proteome</keyword>
<dbReference type="CDD" id="cd02801">
    <property type="entry name" value="DUS_like_FMN"/>
    <property type="match status" value="1"/>
</dbReference>
<evidence type="ECO:0000256" key="4">
    <source>
        <dbReference type="ARBA" id="ARBA00022664"/>
    </source>
</evidence>
<sequence length="477" mass="52692">MTDTFQHSSPESLFSQKFTSVSYVIKQYNIFKEAPCAPLRPLYNPATAIFTQPHIHNPINSLSLDYVQASNFVGNKKMTLQDGEEVELRPTVHPLKIFDLAKSQGRYVFACAPMVRYSKLAFRQVVHHYGTDLCWTPMILAKEFNRSSIARDSDLTVSTSSGNGNGEGQQQQWQQQQPLTIVQFGANSPLELSRAASLAAPYVSGVDLNCGCPQSWACSETLGAALMERRELVRELVTETRARLRSDGWAVDLEASADDPRGRSVSVKIRVHKDLRKTMDFITTVLGGASGGGRRNIDWLTIHGRTRSTPSSAAVNVEALEILTEKFGRDVPILANGDVFTLGTLPYTSHLVELPTFTSSSDDESGPRATTTTTNKKVPNIPNLRGLMSARALLANPALFAGHETCPWEAVDLFLEKVARAPLPLKLAVHHLGEMTGPGYGPDKKALLSKRERMRLVECSNWIDVLETLEELRRDKG</sequence>
<evidence type="ECO:0000256" key="1">
    <source>
        <dbReference type="ARBA" id="ARBA00001917"/>
    </source>
</evidence>
<dbReference type="PROSITE" id="PS01136">
    <property type="entry name" value="UPF0034"/>
    <property type="match status" value="1"/>
</dbReference>
<dbReference type="RefSeq" id="XP_045954867.1">
    <property type="nucleotide sequence ID" value="XM_046096425.1"/>
</dbReference>
<accession>A0A9P8UEA3</accession>
<keyword evidence="4" id="KW-0507">mRNA processing</keyword>
<comment type="catalytic activity">
    <reaction evidence="8">
        <text>a 5,6-dihydrouridine in mRNA + NAD(+) = a uridine in mRNA + NADH + H(+)</text>
        <dbReference type="Rhea" id="RHEA:69851"/>
        <dbReference type="Rhea" id="RHEA-COMP:14658"/>
        <dbReference type="Rhea" id="RHEA-COMP:17789"/>
        <dbReference type="ChEBI" id="CHEBI:15378"/>
        <dbReference type="ChEBI" id="CHEBI:57540"/>
        <dbReference type="ChEBI" id="CHEBI:57945"/>
        <dbReference type="ChEBI" id="CHEBI:65315"/>
        <dbReference type="ChEBI" id="CHEBI:74443"/>
    </reaction>
    <physiologicalReaction direction="right-to-left" evidence="8">
        <dbReference type="Rhea" id="RHEA:69853"/>
    </physiologicalReaction>
</comment>
<dbReference type="PANTHER" id="PTHR11082:SF31">
    <property type="entry name" value="TRNA-DIHYDROURIDINE(20A_20B) SYNTHASE [NAD(P)+]-LIKE"/>
    <property type="match status" value="1"/>
</dbReference>
<evidence type="ECO:0000256" key="7">
    <source>
        <dbReference type="ARBA" id="ARBA00045934"/>
    </source>
</evidence>